<dbReference type="Pfam" id="PF00589">
    <property type="entry name" value="Phage_integrase"/>
    <property type="match status" value="1"/>
</dbReference>
<keyword evidence="5" id="KW-1185">Reference proteome</keyword>
<dbReference type="RefSeq" id="WP_326617660.1">
    <property type="nucleotide sequence ID" value="NZ_CP109106.1"/>
</dbReference>
<dbReference type="InterPro" id="IPR011010">
    <property type="entry name" value="DNA_brk_join_enz"/>
</dbReference>
<feature type="domain" description="Tyr recombinase" evidence="3">
    <location>
        <begin position="169"/>
        <end position="380"/>
    </location>
</feature>
<feature type="region of interest" description="Disordered" evidence="2">
    <location>
        <begin position="352"/>
        <end position="372"/>
    </location>
</feature>
<organism evidence="4 5">
    <name type="scientific">Streptomyces decoyicus</name>
    <dbReference type="NCBI Taxonomy" id="249567"/>
    <lineage>
        <taxon>Bacteria</taxon>
        <taxon>Bacillati</taxon>
        <taxon>Actinomycetota</taxon>
        <taxon>Actinomycetes</taxon>
        <taxon>Kitasatosporales</taxon>
        <taxon>Streptomycetaceae</taxon>
        <taxon>Streptomyces</taxon>
    </lineage>
</organism>
<reference evidence="4 5" key="1">
    <citation type="submission" date="2022-10" db="EMBL/GenBank/DDBJ databases">
        <title>The complete genomes of actinobacterial strains from the NBC collection.</title>
        <authorList>
            <person name="Joergensen T.S."/>
            <person name="Alvarez Arevalo M."/>
            <person name="Sterndorff E.B."/>
            <person name="Faurdal D."/>
            <person name="Vuksanovic O."/>
            <person name="Mourched A.-S."/>
            <person name="Charusanti P."/>
            <person name="Shaw S."/>
            <person name="Blin K."/>
            <person name="Weber T."/>
        </authorList>
    </citation>
    <scope>NUCLEOTIDE SEQUENCE [LARGE SCALE GENOMIC DNA]</scope>
    <source>
        <strain evidence="4 5">NBC 01774</strain>
    </source>
</reference>
<evidence type="ECO:0000259" key="3">
    <source>
        <dbReference type="PROSITE" id="PS51898"/>
    </source>
</evidence>
<sequence>MKQELPMRAFPVMLPSGQRYWTVLDDGLEVVPVADRWLRNLRFGRDRAELTTKSYAGGVALYLRWCRATSRHWPEGGRDLGLFMVWLKYTPAAREGVAPVVQPGPGGVPVRGERRINRVLVAVRGLLAYAVSAGEAPRGVLGQIYELADSRDLPAEAAGEDAGLFYRLRPVHRLREPVVEVDRAADAELVAIFGACRNARDRLVVLLLGRVGLRRGQAAGLRRSDVHLLPDSRALGCDYPGAHVHVRRRENVNGAWPKSRQAWVAPLDFLTVSAFDLYYEERHRLLGDGGSDFLLVNLFRAPVGVPMSPEAIGELCERLGARAGLTRRVGPHMARRAFGSNVADAGGSPDEVQALLGHQSPDSSGPYRFPDPGRVRAAVERVPSPRAFGGQEEDR</sequence>
<evidence type="ECO:0000256" key="1">
    <source>
        <dbReference type="ARBA" id="ARBA00023172"/>
    </source>
</evidence>
<evidence type="ECO:0000313" key="5">
    <source>
        <dbReference type="Proteomes" id="UP001344251"/>
    </source>
</evidence>
<dbReference type="SUPFAM" id="SSF56349">
    <property type="entry name" value="DNA breaking-rejoining enzymes"/>
    <property type="match status" value="1"/>
</dbReference>
<dbReference type="Proteomes" id="UP001344251">
    <property type="component" value="Chromosome"/>
</dbReference>
<protein>
    <submittedName>
        <fullName evidence="4">Site-specific integrase</fullName>
    </submittedName>
</protein>
<keyword evidence="1" id="KW-0233">DNA recombination</keyword>
<proteinExistence type="predicted"/>
<dbReference type="Gene3D" id="1.10.443.10">
    <property type="entry name" value="Intergrase catalytic core"/>
    <property type="match status" value="1"/>
</dbReference>
<dbReference type="PROSITE" id="PS51898">
    <property type="entry name" value="TYR_RECOMBINASE"/>
    <property type="match status" value="1"/>
</dbReference>
<dbReference type="EMBL" id="CP109106">
    <property type="protein sequence ID" value="WSB68216.1"/>
    <property type="molecule type" value="Genomic_DNA"/>
</dbReference>
<evidence type="ECO:0000313" key="4">
    <source>
        <dbReference type="EMBL" id="WSB68216.1"/>
    </source>
</evidence>
<dbReference type="CDD" id="cd00397">
    <property type="entry name" value="DNA_BRE_C"/>
    <property type="match status" value="1"/>
</dbReference>
<evidence type="ECO:0000256" key="2">
    <source>
        <dbReference type="SAM" id="MobiDB-lite"/>
    </source>
</evidence>
<gene>
    <name evidence="4" type="ORF">OG863_09750</name>
</gene>
<dbReference type="InterPro" id="IPR002104">
    <property type="entry name" value="Integrase_catalytic"/>
</dbReference>
<name>A0ABZ1FDI1_9ACTN</name>
<dbReference type="InterPro" id="IPR013762">
    <property type="entry name" value="Integrase-like_cat_sf"/>
</dbReference>
<accession>A0ABZ1FDI1</accession>